<evidence type="ECO:0000313" key="9">
    <source>
        <dbReference type="Proteomes" id="UP000319801"/>
    </source>
</evidence>
<dbReference type="InterPro" id="IPR006799">
    <property type="entry name" value="AMH_N"/>
</dbReference>
<comment type="similarity">
    <text evidence="5">Belongs to the TGF-beta family.</text>
</comment>
<dbReference type="SMART" id="SM00204">
    <property type="entry name" value="TGFB"/>
    <property type="match status" value="1"/>
</dbReference>
<feature type="domain" description="TGF-beta family profile" evidence="7">
    <location>
        <begin position="343"/>
        <end position="453"/>
    </location>
</feature>
<keyword evidence="5" id="KW-0339">Growth factor</keyword>
<dbReference type="Proteomes" id="UP000319801">
    <property type="component" value="Unassembled WGS sequence"/>
</dbReference>
<dbReference type="PROSITE" id="PS51362">
    <property type="entry name" value="TGF_BETA_2"/>
    <property type="match status" value="1"/>
</dbReference>
<dbReference type="Pfam" id="PF04709">
    <property type="entry name" value="AMH_N"/>
    <property type="match status" value="1"/>
</dbReference>
<proteinExistence type="inferred from homology"/>
<dbReference type="Pfam" id="PF00019">
    <property type="entry name" value="TGF_beta"/>
    <property type="match status" value="1"/>
</dbReference>
<feature type="compositionally biased region" description="Polar residues" evidence="6">
    <location>
        <begin position="50"/>
        <end position="63"/>
    </location>
</feature>
<feature type="region of interest" description="Disordered" evidence="6">
    <location>
        <begin position="33"/>
        <end position="63"/>
    </location>
</feature>
<comment type="subcellular location">
    <subcellularLocation>
        <location evidence="1">Secreted</location>
    </subcellularLocation>
</comment>
<dbReference type="InterPro" id="IPR029034">
    <property type="entry name" value="Cystine-knot_cytokine"/>
</dbReference>
<gene>
    <name evidence="8" type="ORF">Baya_15655</name>
</gene>
<comment type="caution">
    <text evidence="8">The sequence shown here is derived from an EMBL/GenBank/DDBJ whole genome shotgun (WGS) entry which is preliminary data.</text>
</comment>
<dbReference type="GO" id="GO:0005576">
    <property type="term" value="C:extracellular region"/>
    <property type="evidence" value="ECO:0007669"/>
    <property type="project" value="UniProtKB-SubCell"/>
</dbReference>
<accession>A0A556VCJ3</accession>
<sequence>MSSKQGFVTEREMEVRVCFWMLLSLPLTAVTGPLGETESERNPSEDLTPARSQSGGPASCTHSSTQHILEDMPCAKGVDQPSDTLGGVLFALKNIWNGSELTKQELCQFGVCSDSHDDPRFFSLITKMVQEEYSLEYMHSKKEKKIGLDELQTIMCQRNGKSRSPVIVLFSKKSDHETVPRSNKTFLFLCELQTFLNEISPSGNPLLAQDEVQSISPSVLYSLPPLTLGASSSESLLLELVNSSGPTVFYFSQSIRLRTHRVELALNPSLVSMLKSKLDEALMRVRTEEFGQSVIEKLQILSVLGGLPEELETGVENQPEVQYRALLLLKALQAVLDAWAVERAQRAARAGQEESTRFSQCHLESFTVSLEKYLLEPATANINNCEGTCGFPLINGNNHAILLNSHLQSGQPLNRTLCCVPVAYDDLCVIELHSDSTTISYKTNMVAKECGCR</sequence>
<dbReference type="SUPFAM" id="SSF57501">
    <property type="entry name" value="Cystine-knot cytokines"/>
    <property type="match status" value="1"/>
</dbReference>
<dbReference type="AlphaFoldDB" id="A0A556VCJ3"/>
<dbReference type="GO" id="GO:0008406">
    <property type="term" value="P:gonad development"/>
    <property type="evidence" value="ECO:0007669"/>
    <property type="project" value="InterPro"/>
</dbReference>
<reference evidence="8 9" key="1">
    <citation type="journal article" date="2019" name="Genome Biol. Evol.">
        <title>Whole-Genome Sequencing of the Giant Devil Catfish, Bagarius yarrelli.</title>
        <authorList>
            <person name="Jiang W."/>
            <person name="Lv Y."/>
            <person name="Cheng L."/>
            <person name="Yang K."/>
            <person name="Chao B."/>
            <person name="Wang X."/>
            <person name="Li Y."/>
            <person name="Pan X."/>
            <person name="You X."/>
            <person name="Zhang Y."/>
            <person name="Yang J."/>
            <person name="Li J."/>
            <person name="Zhang X."/>
            <person name="Liu S."/>
            <person name="Sun C."/>
            <person name="Yang J."/>
            <person name="Shi Q."/>
        </authorList>
    </citation>
    <scope>NUCLEOTIDE SEQUENCE [LARGE SCALE GENOMIC DNA]</scope>
    <source>
        <strain evidence="8">JWS20170419001</strain>
        <tissue evidence="8">Muscle</tissue>
    </source>
</reference>
<dbReference type="PANTHER" id="PTHR15009:SF4">
    <property type="entry name" value="MUELLERIAN-INHIBITING FACTOR"/>
    <property type="match status" value="1"/>
</dbReference>
<dbReference type="InterPro" id="IPR021203">
    <property type="entry name" value="Muellerian-inhibiting_factor"/>
</dbReference>
<dbReference type="EMBL" id="VCAZ01000229">
    <property type="protein sequence ID" value="TTK63264.1"/>
    <property type="molecule type" value="Genomic_DNA"/>
</dbReference>
<dbReference type="CDD" id="cd13757">
    <property type="entry name" value="TGF_beta_AMH"/>
    <property type="match status" value="1"/>
</dbReference>
<dbReference type="InterPro" id="IPR001839">
    <property type="entry name" value="TGF-b_C"/>
</dbReference>
<evidence type="ECO:0000256" key="6">
    <source>
        <dbReference type="SAM" id="MobiDB-lite"/>
    </source>
</evidence>
<evidence type="ECO:0000313" key="8">
    <source>
        <dbReference type="EMBL" id="TTK63264.1"/>
    </source>
</evidence>
<evidence type="ECO:0000256" key="3">
    <source>
        <dbReference type="ARBA" id="ARBA00022729"/>
    </source>
</evidence>
<organism evidence="8 9">
    <name type="scientific">Bagarius yarrelli</name>
    <name type="common">Goonch</name>
    <name type="synonym">Bagrus yarrelli</name>
    <dbReference type="NCBI Taxonomy" id="175774"/>
    <lineage>
        <taxon>Eukaryota</taxon>
        <taxon>Metazoa</taxon>
        <taxon>Chordata</taxon>
        <taxon>Craniata</taxon>
        <taxon>Vertebrata</taxon>
        <taxon>Euteleostomi</taxon>
        <taxon>Actinopterygii</taxon>
        <taxon>Neopterygii</taxon>
        <taxon>Teleostei</taxon>
        <taxon>Ostariophysi</taxon>
        <taxon>Siluriformes</taxon>
        <taxon>Sisoridae</taxon>
        <taxon>Sisorinae</taxon>
        <taxon>Bagarius</taxon>
    </lineage>
</organism>
<evidence type="ECO:0000256" key="5">
    <source>
        <dbReference type="RuleBase" id="RU000354"/>
    </source>
</evidence>
<dbReference type="GO" id="GO:0030154">
    <property type="term" value="P:cell differentiation"/>
    <property type="evidence" value="ECO:0007669"/>
    <property type="project" value="UniProtKB-KW"/>
</dbReference>
<keyword evidence="4" id="KW-0221">Differentiation</keyword>
<evidence type="ECO:0000256" key="4">
    <source>
        <dbReference type="ARBA" id="ARBA00022782"/>
    </source>
</evidence>
<protein>
    <submittedName>
        <fullName evidence="8">Muellerian-inhibiting factor</fullName>
    </submittedName>
</protein>
<name>A0A556VCJ3_BAGYA</name>
<evidence type="ECO:0000256" key="1">
    <source>
        <dbReference type="ARBA" id="ARBA00004613"/>
    </source>
</evidence>
<evidence type="ECO:0000259" key="7">
    <source>
        <dbReference type="PROSITE" id="PS51362"/>
    </source>
</evidence>
<dbReference type="OrthoDB" id="9893739at2759"/>
<evidence type="ECO:0000256" key="2">
    <source>
        <dbReference type="ARBA" id="ARBA00022525"/>
    </source>
</evidence>
<dbReference type="PANTHER" id="PTHR15009">
    <property type="entry name" value="MUELLERIAN-INHIBITING FACTOR"/>
    <property type="match status" value="1"/>
</dbReference>
<keyword evidence="3" id="KW-0732">Signal</keyword>
<dbReference type="Gene3D" id="2.10.90.10">
    <property type="entry name" value="Cystine-knot cytokines"/>
    <property type="match status" value="1"/>
</dbReference>
<keyword evidence="2" id="KW-0964">Secreted</keyword>
<dbReference type="GO" id="GO:0008083">
    <property type="term" value="F:growth factor activity"/>
    <property type="evidence" value="ECO:0007669"/>
    <property type="project" value="UniProtKB-KW"/>
</dbReference>
<keyword evidence="9" id="KW-1185">Reference proteome</keyword>